<dbReference type="AlphaFoldDB" id="A0A2P2NEI6"/>
<evidence type="ECO:0000313" key="1">
    <source>
        <dbReference type="EMBL" id="MBX40882.1"/>
    </source>
</evidence>
<sequence>MSLIESKITFCFFFLLLAPQHSFLSP</sequence>
<dbReference type="EMBL" id="GGEC01060398">
    <property type="protein sequence ID" value="MBX40882.1"/>
    <property type="molecule type" value="Transcribed_RNA"/>
</dbReference>
<organism evidence="1">
    <name type="scientific">Rhizophora mucronata</name>
    <name type="common">Asiatic mangrove</name>
    <dbReference type="NCBI Taxonomy" id="61149"/>
    <lineage>
        <taxon>Eukaryota</taxon>
        <taxon>Viridiplantae</taxon>
        <taxon>Streptophyta</taxon>
        <taxon>Embryophyta</taxon>
        <taxon>Tracheophyta</taxon>
        <taxon>Spermatophyta</taxon>
        <taxon>Magnoliopsida</taxon>
        <taxon>eudicotyledons</taxon>
        <taxon>Gunneridae</taxon>
        <taxon>Pentapetalae</taxon>
        <taxon>rosids</taxon>
        <taxon>fabids</taxon>
        <taxon>Malpighiales</taxon>
        <taxon>Rhizophoraceae</taxon>
        <taxon>Rhizophora</taxon>
    </lineage>
</organism>
<name>A0A2P2NEI6_RHIMU</name>
<protein>
    <submittedName>
        <fullName evidence="1">Uncharacterized protein</fullName>
    </submittedName>
</protein>
<proteinExistence type="predicted"/>
<reference evidence="1" key="1">
    <citation type="submission" date="2018-02" db="EMBL/GenBank/DDBJ databases">
        <title>Rhizophora mucronata_Transcriptome.</title>
        <authorList>
            <person name="Meera S.P."/>
            <person name="Sreeshan A."/>
            <person name="Augustine A."/>
        </authorList>
    </citation>
    <scope>NUCLEOTIDE SEQUENCE</scope>
    <source>
        <tissue evidence="1">Leaf</tissue>
    </source>
</reference>
<accession>A0A2P2NEI6</accession>